<accession>A0A2G9YX01</accession>
<evidence type="ECO:0000313" key="3">
    <source>
        <dbReference type="Proteomes" id="UP000230273"/>
    </source>
</evidence>
<organism evidence="2 3">
    <name type="scientific">Candidatus Nealsonbacteria bacterium CG23_combo_of_CG06-09_8_20_14_all_38_19</name>
    <dbReference type="NCBI Taxonomy" id="1974721"/>
    <lineage>
        <taxon>Bacteria</taxon>
        <taxon>Candidatus Nealsoniibacteriota</taxon>
    </lineage>
</organism>
<dbReference type="AlphaFoldDB" id="A0A2G9YX01"/>
<evidence type="ECO:0008006" key="4">
    <source>
        <dbReference type="Google" id="ProtNLM"/>
    </source>
</evidence>
<dbReference type="EMBL" id="PCRP01000021">
    <property type="protein sequence ID" value="PIP23796.1"/>
    <property type="molecule type" value="Genomic_DNA"/>
</dbReference>
<dbReference type="InterPro" id="IPR007445">
    <property type="entry name" value="PilO"/>
</dbReference>
<dbReference type="GO" id="GO:0043107">
    <property type="term" value="P:type IV pilus-dependent motility"/>
    <property type="evidence" value="ECO:0007669"/>
    <property type="project" value="InterPro"/>
</dbReference>
<evidence type="ECO:0000256" key="1">
    <source>
        <dbReference type="SAM" id="Phobius"/>
    </source>
</evidence>
<proteinExistence type="predicted"/>
<keyword evidence="1" id="KW-0812">Transmembrane</keyword>
<dbReference type="Gene3D" id="3.30.70.60">
    <property type="match status" value="1"/>
</dbReference>
<dbReference type="Proteomes" id="UP000230273">
    <property type="component" value="Unassembled WGS sequence"/>
</dbReference>
<feature type="transmembrane region" description="Helical" evidence="1">
    <location>
        <begin position="6"/>
        <end position="26"/>
    </location>
</feature>
<keyword evidence="1" id="KW-0472">Membrane</keyword>
<dbReference type="PANTHER" id="PTHR39555:SF1">
    <property type="entry name" value="TYPE IV PILUS INNER MEMBRANE COMPONENT PILO"/>
    <property type="match status" value="1"/>
</dbReference>
<reference evidence="2 3" key="1">
    <citation type="submission" date="2017-09" db="EMBL/GenBank/DDBJ databases">
        <title>Depth-based differentiation of microbial function through sediment-hosted aquifers and enrichment of novel symbionts in the deep terrestrial subsurface.</title>
        <authorList>
            <person name="Probst A.J."/>
            <person name="Ladd B."/>
            <person name="Jarett J.K."/>
            <person name="Geller-Mcgrath D.E."/>
            <person name="Sieber C.M."/>
            <person name="Emerson J.B."/>
            <person name="Anantharaman K."/>
            <person name="Thomas B.C."/>
            <person name="Malmstrom R."/>
            <person name="Stieglmeier M."/>
            <person name="Klingl A."/>
            <person name="Woyke T."/>
            <person name="Ryan C.M."/>
            <person name="Banfield J.F."/>
        </authorList>
    </citation>
    <scope>NUCLEOTIDE SEQUENCE [LARGE SCALE GENOMIC DNA]</scope>
    <source>
        <strain evidence="2">CG23_combo_of_CG06-09_8_20_14_all_38_19</strain>
    </source>
</reference>
<dbReference type="InterPro" id="IPR014717">
    <property type="entry name" value="Transl_elong_EF1B/ribsomal_bS6"/>
</dbReference>
<keyword evidence="1" id="KW-1133">Transmembrane helix</keyword>
<dbReference type="Pfam" id="PF04350">
    <property type="entry name" value="PilO"/>
    <property type="match status" value="1"/>
</dbReference>
<comment type="caution">
    <text evidence="2">The sequence shown here is derived from an EMBL/GenBank/DDBJ whole genome shotgun (WGS) entry which is preliminary data.</text>
</comment>
<name>A0A2G9YX01_9BACT</name>
<dbReference type="GO" id="GO:0043683">
    <property type="term" value="P:type IV pilus assembly"/>
    <property type="evidence" value="ECO:0007669"/>
    <property type="project" value="InterPro"/>
</dbReference>
<evidence type="ECO:0000313" key="2">
    <source>
        <dbReference type="EMBL" id="PIP23796.1"/>
    </source>
</evidence>
<dbReference type="PANTHER" id="PTHR39555">
    <property type="entry name" value="FIMBRIAL ASSEMBLY PROTEIN PILO-LIKE PROTEIN-RELATED"/>
    <property type="match status" value="1"/>
</dbReference>
<protein>
    <recommendedName>
        <fullName evidence="4">Pilus assembly protein PilO</fullName>
    </recommendedName>
</protein>
<sequence>MPKTLIIFVIFLVIIGLGYTTLWPNYQKLKSLQGLLKERVVELKSLEEYFSSLEKNLQDIKEYSDSLAIINVALPSEPSIPSLFMFLQSKASENGLILRNIGQFSIAPKEEGKKLKEINIGAELAGSYSSLKNFLSALEKTERIIDVEEFSLTPPAEKTPTGSEAIFNFNLKLKTYSY</sequence>
<gene>
    <name evidence="2" type="ORF">COX36_01370</name>
</gene>